<reference evidence="9 10" key="1">
    <citation type="submission" date="2024-06" db="EMBL/GenBank/DDBJ databases">
        <title>A chromosome-level genome assembly of beet webworm, Loxostege sticticalis.</title>
        <authorList>
            <person name="Zhang Y."/>
        </authorList>
    </citation>
    <scope>NUCLEOTIDE SEQUENCE [LARGE SCALE GENOMIC DNA]</scope>
    <source>
        <strain evidence="8">AQ026</strain>
        <strain evidence="7">AQ028</strain>
        <tissue evidence="7">Male pupae</tissue>
        <tissue evidence="8">Whole body</tissue>
    </source>
</reference>
<keyword evidence="5 6" id="KW-0472">Membrane</keyword>
<dbReference type="Proteomes" id="UP001549921">
    <property type="component" value="Unassembled WGS sequence"/>
</dbReference>
<evidence type="ECO:0000256" key="3">
    <source>
        <dbReference type="ARBA" id="ARBA00022692"/>
    </source>
</evidence>
<evidence type="ECO:0000313" key="8">
    <source>
        <dbReference type="EMBL" id="KAL0882443.1"/>
    </source>
</evidence>
<comment type="similarity">
    <text evidence="2">Belongs to the UPF0389 family.</text>
</comment>
<dbReference type="EMBL" id="JBEDNZ010000010">
    <property type="protein sequence ID" value="KAL0832825.1"/>
    <property type="molecule type" value="Genomic_DNA"/>
</dbReference>
<evidence type="ECO:0000256" key="5">
    <source>
        <dbReference type="ARBA" id="ARBA00023136"/>
    </source>
</evidence>
<feature type="transmembrane region" description="Helical" evidence="6">
    <location>
        <begin position="82"/>
        <end position="102"/>
    </location>
</feature>
<dbReference type="InterPro" id="IPR009432">
    <property type="entry name" value="DUF1075"/>
</dbReference>
<dbReference type="Proteomes" id="UP001549920">
    <property type="component" value="Unassembled WGS sequence"/>
</dbReference>
<keyword evidence="3 6" id="KW-0812">Transmembrane</keyword>
<dbReference type="Pfam" id="PF06388">
    <property type="entry name" value="DUF1075"/>
    <property type="match status" value="1"/>
</dbReference>
<dbReference type="AlphaFoldDB" id="A0ABD0T890"/>
<sequence>MNKYRLLRSYAYSAVWKRNMCQPPSESNVRGPMTNRYKPTDLQKFILVWTKKFKTKEEIPKLVSGDLIDRARSEARIKLSNILMLMTALASFGAILAGKAAAKRGESVHQMNLDWHKKYQEEHKQAETSK</sequence>
<dbReference type="GO" id="GO:0016020">
    <property type="term" value="C:membrane"/>
    <property type="evidence" value="ECO:0007669"/>
    <property type="project" value="UniProtKB-SubCell"/>
</dbReference>
<dbReference type="PANTHER" id="PTHR13674">
    <property type="entry name" value="GROWTH AND TRANSFORMATION-DEPENDENT PROTEIN"/>
    <property type="match status" value="1"/>
</dbReference>
<comment type="caution">
    <text evidence="7">The sequence shown here is derived from an EMBL/GenBank/DDBJ whole genome shotgun (WGS) entry which is preliminary data.</text>
</comment>
<evidence type="ECO:0000256" key="6">
    <source>
        <dbReference type="SAM" id="Phobius"/>
    </source>
</evidence>
<evidence type="ECO:0000313" key="7">
    <source>
        <dbReference type="EMBL" id="KAL0832825.1"/>
    </source>
</evidence>
<keyword evidence="4 6" id="KW-1133">Transmembrane helix</keyword>
<dbReference type="EMBL" id="JBEUOH010000010">
    <property type="protein sequence ID" value="KAL0882443.1"/>
    <property type="molecule type" value="Genomic_DNA"/>
</dbReference>
<comment type="subcellular location">
    <subcellularLocation>
        <location evidence="1">Membrane</location>
        <topology evidence="1">Single-pass membrane protein</topology>
    </subcellularLocation>
</comment>
<evidence type="ECO:0000256" key="4">
    <source>
        <dbReference type="ARBA" id="ARBA00022989"/>
    </source>
</evidence>
<keyword evidence="9" id="KW-1185">Reference proteome</keyword>
<gene>
    <name evidence="8" type="ORF">ABMA27_000923</name>
    <name evidence="7" type="ORF">ABMA28_000986</name>
</gene>
<protein>
    <submittedName>
        <fullName evidence="7">Uncharacterized protein</fullName>
    </submittedName>
</protein>
<name>A0ABD0T890_LOXSC</name>
<evidence type="ECO:0000256" key="2">
    <source>
        <dbReference type="ARBA" id="ARBA00007363"/>
    </source>
</evidence>
<proteinExistence type="inferred from homology"/>
<evidence type="ECO:0000313" key="9">
    <source>
        <dbReference type="Proteomes" id="UP001549920"/>
    </source>
</evidence>
<dbReference type="PANTHER" id="PTHR13674:SF5">
    <property type="entry name" value="UPF0389 PROTEIN CG9231"/>
    <property type="match status" value="1"/>
</dbReference>
<accession>A0ABD0T890</accession>
<evidence type="ECO:0000256" key="1">
    <source>
        <dbReference type="ARBA" id="ARBA00004167"/>
    </source>
</evidence>
<organism evidence="7 10">
    <name type="scientific">Loxostege sticticalis</name>
    <name type="common">Beet webworm moth</name>
    <dbReference type="NCBI Taxonomy" id="481309"/>
    <lineage>
        <taxon>Eukaryota</taxon>
        <taxon>Metazoa</taxon>
        <taxon>Ecdysozoa</taxon>
        <taxon>Arthropoda</taxon>
        <taxon>Hexapoda</taxon>
        <taxon>Insecta</taxon>
        <taxon>Pterygota</taxon>
        <taxon>Neoptera</taxon>
        <taxon>Endopterygota</taxon>
        <taxon>Lepidoptera</taxon>
        <taxon>Glossata</taxon>
        <taxon>Ditrysia</taxon>
        <taxon>Pyraloidea</taxon>
        <taxon>Crambidae</taxon>
        <taxon>Pyraustinae</taxon>
        <taxon>Loxostege</taxon>
    </lineage>
</organism>
<evidence type="ECO:0000313" key="10">
    <source>
        <dbReference type="Proteomes" id="UP001549921"/>
    </source>
</evidence>